<name>A0A4R6SYC8_9SPHI</name>
<proteinExistence type="predicted"/>
<dbReference type="AlphaFoldDB" id="A0A4R6SYC8"/>
<evidence type="ECO:0000313" key="1">
    <source>
        <dbReference type="EMBL" id="TDQ11057.1"/>
    </source>
</evidence>
<organism evidence="1 2">
    <name type="scientific">Pedobacter metabolipauper</name>
    <dbReference type="NCBI Taxonomy" id="425513"/>
    <lineage>
        <taxon>Bacteria</taxon>
        <taxon>Pseudomonadati</taxon>
        <taxon>Bacteroidota</taxon>
        <taxon>Sphingobacteriia</taxon>
        <taxon>Sphingobacteriales</taxon>
        <taxon>Sphingobacteriaceae</taxon>
        <taxon>Pedobacter</taxon>
    </lineage>
</organism>
<keyword evidence="2" id="KW-1185">Reference proteome</keyword>
<sequence>MIPVVAAESQFFTPLRTLLRTSLRTSLRTPPGTYPVISLKDDADHAVLPERFTLMLGNEPHPLCLLAANSLQQYLNTQQEWKHNFGLAAHNTGTVIGKMFGVLVVETPQHEIGYLSAFSGKMAGTNQYTKFVPPVFDLLTENSFLNLGMQELARLSGEINTLKLTPGTTAETLVRLKRFRKAHSVALQTQIFEHYHFLNQAGAEKSLVDIFKGLTHKNPPAGAGECAGIKLLQYAFQHKMKPVALAEFWWGQSPKSDTWKHGHFYPCCREKCEPILEHMLLGLDCDYL</sequence>
<evidence type="ECO:0000313" key="2">
    <source>
        <dbReference type="Proteomes" id="UP000295620"/>
    </source>
</evidence>
<dbReference type="EMBL" id="SNYC01000003">
    <property type="protein sequence ID" value="TDQ11057.1"/>
    <property type="molecule type" value="Genomic_DNA"/>
</dbReference>
<dbReference type="RefSeq" id="WP_208112279.1">
    <property type="nucleotide sequence ID" value="NZ_SNYC01000003.1"/>
</dbReference>
<reference evidence="1 2" key="1">
    <citation type="submission" date="2019-03" db="EMBL/GenBank/DDBJ databases">
        <title>Genomic Encyclopedia of Archaeal and Bacterial Type Strains, Phase II (KMG-II): from individual species to whole genera.</title>
        <authorList>
            <person name="Goeker M."/>
        </authorList>
    </citation>
    <scope>NUCLEOTIDE SEQUENCE [LARGE SCALE GENOMIC DNA]</scope>
    <source>
        <strain evidence="1 2">DSM 19035</strain>
    </source>
</reference>
<dbReference type="Proteomes" id="UP000295620">
    <property type="component" value="Unassembled WGS sequence"/>
</dbReference>
<gene>
    <name evidence="1" type="ORF">ATK78_0171</name>
</gene>
<comment type="caution">
    <text evidence="1">The sequence shown here is derived from an EMBL/GenBank/DDBJ whole genome shotgun (WGS) entry which is preliminary data.</text>
</comment>
<accession>A0A4R6SYC8</accession>
<protein>
    <submittedName>
        <fullName evidence="1">tRNA pseudouridine32 synthase / 23S rRNA pseudouridine746 synthase</fullName>
    </submittedName>
</protein>